<dbReference type="SUPFAM" id="SSF55073">
    <property type="entry name" value="Nucleotide cyclase"/>
    <property type="match status" value="1"/>
</dbReference>
<evidence type="ECO:0000259" key="5">
    <source>
        <dbReference type="PROSITE" id="PS50113"/>
    </source>
</evidence>
<dbReference type="PROSITE" id="PS50113">
    <property type="entry name" value="PAC"/>
    <property type="match status" value="1"/>
</dbReference>
<dbReference type="RefSeq" id="WP_172844300.1">
    <property type="nucleotide sequence ID" value="NZ_AP018052.1"/>
</dbReference>
<dbReference type="EC" id="2.7.7.65" evidence="2"/>
<comment type="catalytic activity">
    <reaction evidence="3">
        <text>2 GTP = 3',3'-c-di-GMP + 2 diphosphate</text>
        <dbReference type="Rhea" id="RHEA:24898"/>
        <dbReference type="ChEBI" id="CHEBI:33019"/>
        <dbReference type="ChEBI" id="CHEBI:37565"/>
        <dbReference type="ChEBI" id="CHEBI:58805"/>
        <dbReference type="EC" id="2.7.7.65"/>
    </reaction>
</comment>
<feature type="domain" description="PAC" evidence="5">
    <location>
        <begin position="216"/>
        <end position="266"/>
    </location>
</feature>
<dbReference type="PROSITE" id="PS50112">
    <property type="entry name" value="PAS"/>
    <property type="match status" value="1"/>
</dbReference>
<dbReference type="GO" id="GO:0052621">
    <property type="term" value="F:diguanylate cyclase activity"/>
    <property type="evidence" value="ECO:0007669"/>
    <property type="project" value="UniProtKB-EC"/>
</dbReference>
<evidence type="ECO:0000256" key="3">
    <source>
        <dbReference type="ARBA" id="ARBA00034247"/>
    </source>
</evidence>
<dbReference type="SMART" id="SM00091">
    <property type="entry name" value="PAS"/>
    <property type="match status" value="2"/>
</dbReference>
<dbReference type="Gene3D" id="3.30.70.270">
    <property type="match status" value="1"/>
</dbReference>
<dbReference type="Pfam" id="PF12860">
    <property type="entry name" value="PAS_7"/>
    <property type="match status" value="1"/>
</dbReference>
<dbReference type="PROSITE" id="PS50887">
    <property type="entry name" value="GGDEF"/>
    <property type="match status" value="1"/>
</dbReference>
<dbReference type="PANTHER" id="PTHR45138:SF9">
    <property type="entry name" value="DIGUANYLATE CYCLASE DGCM-RELATED"/>
    <property type="match status" value="1"/>
</dbReference>
<dbReference type="SUPFAM" id="SSF55785">
    <property type="entry name" value="PYP-like sensor domain (PAS domain)"/>
    <property type="match status" value="2"/>
</dbReference>
<dbReference type="CDD" id="cd00130">
    <property type="entry name" value="PAS"/>
    <property type="match status" value="2"/>
</dbReference>
<sequence>MHGLLESRDYAELHSILNYLGIAAFVIDVEGDDVYRLAAINERHEQLTGMRHADCAGRRIDEILSLEVAEQVKINYRRCVHQRAPIDYDESLELPNGTSYWRTNLVPYIDASGRVFRLLGTSFEISRTVHLEQKARYQSSLLDAYLEESPDGILVVDADNHIKNWNRRFLEIWNIPADVMDARDGARALEIVRAQLRDPDEFVDRIRELYQRLDQEEKEHRIRMRDGRILERYSRGLRDREGTWWGRIWFYRDITEQERITEKLVQLSRTDMLTDIANRRAFMDTLAEEYQRARRYGHPFTVLMIDLDHFKAVNDRYGHEGGDAALKAFSQTIKPMLRHTDQFARMGGEEFALLLPESGLDEAMQLAERIGQAVAAIEVNCRRGSFGITASIGVSALQPQDADPEEPLGRADRALYTAKEAGRNRVACN</sequence>
<proteinExistence type="predicted"/>
<dbReference type="CDD" id="cd01949">
    <property type="entry name" value="GGDEF"/>
    <property type="match status" value="1"/>
</dbReference>
<dbReference type="NCBIfam" id="TIGR00254">
    <property type="entry name" value="GGDEF"/>
    <property type="match status" value="1"/>
</dbReference>
<evidence type="ECO:0000259" key="6">
    <source>
        <dbReference type="PROSITE" id="PS50887"/>
    </source>
</evidence>
<dbReference type="AlphaFoldDB" id="A0A1Z4VTX3"/>
<evidence type="ECO:0000313" key="7">
    <source>
        <dbReference type="EMBL" id="BAZ94788.1"/>
    </source>
</evidence>
<dbReference type="Pfam" id="PF08448">
    <property type="entry name" value="PAS_4"/>
    <property type="match status" value="1"/>
</dbReference>
<dbReference type="PANTHER" id="PTHR45138">
    <property type="entry name" value="REGULATORY COMPONENTS OF SENSORY TRANSDUCTION SYSTEM"/>
    <property type="match status" value="1"/>
</dbReference>
<dbReference type="InterPro" id="IPR043128">
    <property type="entry name" value="Rev_trsase/Diguanyl_cyclase"/>
</dbReference>
<protein>
    <recommendedName>
        <fullName evidence="2">diguanylate cyclase</fullName>
        <ecNumber evidence="2">2.7.7.65</ecNumber>
    </recommendedName>
</protein>
<dbReference type="InterPro" id="IPR000700">
    <property type="entry name" value="PAS-assoc_C"/>
</dbReference>
<gene>
    <name evidence="7" type="ORF">FOKN1_2414</name>
</gene>
<dbReference type="Proteomes" id="UP000218765">
    <property type="component" value="Chromosome"/>
</dbReference>
<dbReference type="InterPro" id="IPR050469">
    <property type="entry name" value="Diguanylate_Cyclase"/>
</dbReference>
<dbReference type="FunFam" id="3.30.70.270:FF:000001">
    <property type="entry name" value="Diguanylate cyclase domain protein"/>
    <property type="match status" value="1"/>
</dbReference>
<reference evidence="7 8" key="1">
    <citation type="submission" date="2017-05" db="EMBL/GenBank/DDBJ databases">
        <title>Thiocyanate degradation by Thiohalobacter thiocyanaticus FOKN1.</title>
        <authorList>
            <person name="Oshiki M."/>
            <person name="Fukushima T."/>
            <person name="Kawano S."/>
            <person name="Nakagawa J."/>
        </authorList>
    </citation>
    <scope>NUCLEOTIDE SEQUENCE [LARGE SCALE GENOMIC DNA]</scope>
    <source>
        <strain evidence="7 8">FOKN1</strain>
    </source>
</reference>
<dbReference type="EMBL" id="AP018052">
    <property type="protein sequence ID" value="BAZ94788.1"/>
    <property type="molecule type" value="Genomic_DNA"/>
</dbReference>
<dbReference type="InterPro" id="IPR029787">
    <property type="entry name" value="Nucleotide_cyclase"/>
</dbReference>
<keyword evidence="8" id="KW-1185">Reference proteome</keyword>
<evidence type="ECO:0000256" key="1">
    <source>
        <dbReference type="ARBA" id="ARBA00001946"/>
    </source>
</evidence>
<evidence type="ECO:0000313" key="8">
    <source>
        <dbReference type="Proteomes" id="UP000218765"/>
    </source>
</evidence>
<dbReference type="InterPro" id="IPR013656">
    <property type="entry name" value="PAS_4"/>
</dbReference>
<dbReference type="InterPro" id="IPR000014">
    <property type="entry name" value="PAS"/>
</dbReference>
<dbReference type="InterPro" id="IPR035965">
    <property type="entry name" value="PAS-like_dom_sf"/>
</dbReference>
<evidence type="ECO:0000256" key="2">
    <source>
        <dbReference type="ARBA" id="ARBA00012528"/>
    </source>
</evidence>
<dbReference type="KEGG" id="ttc:FOKN1_2414"/>
<feature type="domain" description="PAS" evidence="4">
    <location>
        <begin position="9"/>
        <end position="83"/>
    </location>
</feature>
<dbReference type="SMART" id="SM00267">
    <property type="entry name" value="GGDEF"/>
    <property type="match status" value="1"/>
</dbReference>
<dbReference type="NCBIfam" id="TIGR00229">
    <property type="entry name" value="sensory_box"/>
    <property type="match status" value="1"/>
</dbReference>
<evidence type="ECO:0000259" key="4">
    <source>
        <dbReference type="PROSITE" id="PS50112"/>
    </source>
</evidence>
<feature type="domain" description="GGDEF" evidence="6">
    <location>
        <begin position="298"/>
        <end position="429"/>
    </location>
</feature>
<organism evidence="7 8">
    <name type="scientific">Thiohalobacter thiocyanaticus</name>
    <dbReference type="NCBI Taxonomy" id="585455"/>
    <lineage>
        <taxon>Bacteria</taxon>
        <taxon>Pseudomonadati</taxon>
        <taxon>Pseudomonadota</taxon>
        <taxon>Gammaproteobacteria</taxon>
        <taxon>Thiohalobacterales</taxon>
        <taxon>Thiohalobacteraceae</taxon>
        <taxon>Thiohalobacter</taxon>
    </lineage>
</organism>
<dbReference type="Gene3D" id="3.30.450.20">
    <property type="entry name" value="PAS domain"/>
    <property type="match status" value="2"/>
</dbReference>
<accession>A0A1Z4VTX3</accession>
<name>A0A1Z4VTX3_9GAMM</name>
<dbReference type="InterPro" id="IPR000160">
    <property type="entry name" value="GGDEF_dom"/>
</dbReference>
<comment type="cofactor">
    <cofactor evidence="1">
        <name>Mg(2+)</name>
        <dbReference type="ChEBI" id="CHEBI:18420"/>
    </cofactor>
</comment>
<dbReference type="Pfam" id="PF00990">
    <property type="entry name" value="GGDEF"/>
    <property type="match status" value="1"/>
</dbReference>